<protein>
    <submittedName>
        <fullName evidence="3">CapA family protein</fullName>
    </submittedName>
</protein>
<comment type="caution">
    <text evidence="3">The sequence shown here is derived from an EMBL/GenBank/DDBJ whole genome shotgun (WGS) entry which is preliminary data.</text>
</comment>
<evidence type="ECO:0000313" key="4">
    <source>
        <dbReference type="Proteomes" id="UP000431485"/>
    </source>
</evidence>
<dbReference type="PANTHER" id="PTHR33393">
    <property type="entry name" value="POLYGLUTAMINE SYNTHESIS ACCESSORY PROTEIN RV0574C-RELATED"/>
    <property type="match status" value="1"/>
</dbReference>
<reference evidence="3 4" key="1">
    <citation type="submission" date="2019-11" db="EMBL/GenBank/DDBJ databases">
        <title>Pseudmonas karstica sp. nov. and Pseudomonas spelaei sp. nov. from caves.</title>
        <authorList>
            <person name="Zeman M."/>
        </authorList>
    </citation>
    <scope>NUCLEOTIDE SEQUENCE [LARGE SCALE GENOMIC DNA]</scope>
    <source>
        <strain evidence="3 4">CCM 7891</strain>
    </source>
</reference>
<name>A0A7X2RY64_9PSED</name>
<accession>A0A7X2RY64</accession>
<dbReference type="Pfam" id="PF09587">
    <property type="entry name" value="PGA_cap"/>
    <property type="match status" value="1"/>
</dbReference>
<dbReference type="AlphaFoldDB" id="A0A7X2RY64"/>
<dbReference type="InterPro" id="IPR029052">
    <property type="entry name" value="Metallo-depent_PP-like"/>
</dbReference>
<organism evidence="3 4">
    <name type="scientific">Pseudomonas karstica</name>
    <dbReference type="NCBI Taxonomy" id="1055468"/>
    <lineage>
        <taxon>Bacteria</taxon>
        <taxon>Pseudomonadati</taxon>
        <taxon>Pseudomonadota</taxon>
        <taxon>Gammaproteobacteria</taxon>
        <taxon>Pseudomonadales</taxon>
        <taxon>Pseudomonadaceae</taxon>
        <taxon>Pseudomonas</taxon>
    </lineage>
</organism>
<proteinExistence type="inferred from homology"/>
<dbReference type="SMART" id="SM00854">
    <property type="entry name" value="PGA_cap"/>
    <property type="match status" value="1"/>
</dbReference>
<feature type="domain" description="Capsule synthesis protein CapA" evidence="2">
    <location>
        <begin position="1"/>
        <end position="308"/>
    </location>
</feature>
<gene>
    <name evidence="3" type="ORF">GIR22_23520</name>
</gene>
<dbReference type="SUPFAM" id="SSF56300">
    <property type="entry name" value="Metallo-dependent phosphatases"/>
    <property type="match status" value="1"/>
</dbReference>
<dbReference type="InterPro" id="IPR052169">
    <property type="entry name" value="CW_Biosynth-Accessory"/>
</dbReference>
<evidence type="ECO:0000256" key="1">
    <source>
        <dbReference type="ARBA" id="ARBA00005662"/>
    </source>
</evidence>
<dbReference type="Proteomes" id="UP000431485">
    <property type="component" value="Unassembled WGS sequence"/>
</dbReference>
<evidence type="ECO:0000313" key="3">
    <source>
        <dbReference type="EMBL" id="MTD22102.1"/>
    </source>
</evidence>
<comment type="similarity">
    <text evidence="1">Belongs to the CapA family.</text>
</comment>
<dbReference type="OrthoDB" id="9810718at2"/>
<sequence length="441" mass="49197">MVSRRFSMHDEPEFIEMWKLMQDCDVSYGHLEMNFANPEELKWPARGQGIGSFMMSDPEVASDLKWAGFDIMSTAHNHTFDFGAEGLVATKKHMREAGIVTAGSGTDLERATEPGYVETKSGRVSLVSTSSGNQHFMWANHAKGSLMARPGVNPQRLKFEFVVDPVTMKNLKDFASKFGIVKKPKHGPEGAFGFLIPAAQQWGDPECFIEGDECKIISKCDERDLARNMRAIEEAKCMSDLVIVAHHFSVSDGPRGDTPPRFVEEFAHAAIDGGADIYVGHGWHRTLGIEIYKGKPIVYGIGNFWANSEFLQRVPYDSYDAWGHDVDKLYTLHPALHPLHPGLDTSDETWWGSCLLKVEMTDGKLSKLYLHPVEMGRESISGAPLHRRTGNGEHPLTEGRPMLAKGENAVRILKRYKELSEPYGTRIEILDGVGVIDVSKH</sequence>
<keyword evidence="4" id="KW-1185">Reference proteome</keyword>
<dbReference type="PANTHER" id="PTHR33393:SF11">
    <property type="entry name" value="POLYGLUTAMINE SYNTHESIS ACCESSORY PROTEIN RV0574C-RELATED"/>
    <property type="match status" value="1"/>
</dbReference>
<evidence type="ECO:0000259" key="2">
    <source>
        <dbReference type="SMART" id="SM00854"/>
    </source>
</evidence>
<dbReference type="EMBL" id="WLYI01000044">
    <property type="protein sequence ID" value="MTD22102.1"/>
    <property type="molecule type" value="Genomic_DNA"/>
</dbReference>
<dbReference type="Gene3D" id="3.60.21.10">
    <property type="match status" value="1"/>
</dbReference>
<dbReference type="InterPro" id="IPR019079">
    <property type="entry name" value="Capsule_synth_CapA"/>
</dbReference>